<protein>
    <submittedName>
        <fullName evidence="2">Uncharacterized protein</fullName>
    </submittedName>
</protein>
<evidence type="ECO:0000313" key="2">
    <source>
        <dbReference type="EMBL" id="PWJ13978.1"/>
    </source>
</evidence>
<keyword evidence="1" id="KW-0472">Membrane</keyword>
<keyword evidence="1" id="KW-1133">Transmembrane helix</keyword>
<evidence type="ECO:0000313" key="3">
    <source>
        <dbReference type="Proteomes" id="UP000245720"/>
    </source>
</evidence>
<comment type="caution">
    <text evidence="2">The sequence shown here is derived from an EMBL/GenBank/DDBJ whole genome shotgun (WGS) entry which is preliminary data.</text>
</comment>
<dbReference type="Proteomes" id="UP000245720">
    <property type="component" value="Unassembled WGS sequence"/>
</dbReference>
<gene>
    <name evidence="2" type="ORF">IE37_00909</name>
</gene>
<accession>A0A315Y343</accession>
<dbReference type="AlphaFoldDB" id="A0A315Y343"/>
<organism evidence="2 3">
    <name type="scientific">Ruminococcus flavefaciens</name>
    <dbReference type="NCBI Taxonomy" id="1265"/>
    <lineage>
        <taxon>Bacteria</taxon>
        <taxon>Bacillati</taxon>
        <taxon>Bacillota</taxon>
        <taxon>Clostridia</taxon>
        <taxon>Eubacteriales</taxon>
        <taxon>Oscillospiraceae</taxon>
        <taxon>Ruminococcus</taxon>
    </lineage>
</organism>
<sequence length="90" mass="10295">MRLIAYILIAIAFIAIIGVPIEFLAEHIRKGSAYRAARKEIKTNIRVWESIAKSCDPITDAYDKGYAIARLVIYHHELDELTARKEYLCS</sequence>
<proteinExistence type="predicted"/>
<evidence type="ECO:0000256" key="1">
    <source>
        <dbReference type="SAM" id="Phobius"/>
    </source>
</evidence>
<dbReference type="RefSeq" id="WP_109725765.1">
    <property type="nucleotide sequence ID" value="NZ_QGDI01000003.1"/>
</dbReference>
<name>A0A315Y343_RUMFL</name>
<dbReference type="EMBL" id="QGDI01000003">
    <property type="protein sequence ID" value="PWJ13978.1"/>
    <property type="molecule type" value="Genomic_DNA"/>
</dbReference>
<feature type="transmembrane region" description="Helical" evidence="1">
    <location>
        <begin position="6"/>
        <end position="25"/>
    </location>
</feature>
<keyword evidence="1" id="KW-0812">Transmembrane</keyword>
<reference evidence="2 3" key="1">
    <citation type="submission" date="2018-05" db="EMBL/GenBank/DDBJ databases">
        <title>The Hungate 1000. A catalogue of reference genomes from the rumen microbiome.</title>
        <authorList>
            <person name="Kelly W."/>
        </authorList>
    </citation>
    <scope>NUCLEOTIDE SEQUENCE [LARGE SCALE GENOMIC DNA]</scope>
    <source>
        <strain evidence="2 3">SAb67</strain>
    </source>
</reference>